<dbReference type="PaxDb" id="3708-A0A078GJE7"/>
<dbReference type="EMBL" id="LK032174">
    <property type="protein sequence ID" value="CDY25385.1"/>
    <property type="molecule type" value="Genomic_DNA"/>
</dbReference>
<evidence type="ECO:0000313" key="2">
    <source>
        <dbReference type="EMBL" id="CDY25385.1"/>
    </source>
</evidence>
<organism evidence="1 3">
    <name type="scientific">Brassica napus</name>
    <name type="common">Rape</name>
    <dbReference type="NCBI Taxonomy" id="3708"/>
    <lineage>
        <taxon>Eukaryota</taxon>
        <taxon>Viridiplantae</taxon>
        <taxon>Streptophyta</taxon>
        <taxon>Embryophyta</taxon>
        <taxon>Tracheophyta</taxon>
        <taxon>Spermatophyta</taxon>
        <taxon>Magnoliopsida</taxon>
        <taxon>eudicotyledons</taxon>
        <taxon>Gunneridae</taxon>
        <taxon>Pentapetalae</taxon>
        <taxon>rosids</taxon>
        <taxon>malvids</taxon>
        <taxon>Brassicales</taxon>
        <taxon>Brassicaceae</taxon>
        <taxon>Brassiceae</taxon>
        <taxon>Brassica</taxon>
    </lineage>
</organism>
<evidence type="ECO:0000313" key="1">
    <source>
        <dbReference type="EMBL" id="CDY25384.1"/>
    </source>
</evidence>
<keyword evidence="3" id="KW-1185">Reference proteome</keyword>
<name>A0A078GJE7_BRANA</name>
<accession>A0A078GJE7</accession>
<dbReference type="Proteomes" id="UP000028999">
    <property type="component" value="Unassembled WGS sequence"/>
</dbReference>
<dbReference type="Gramene" id="CDY25384">
    <property type="protein sequence ID" value="CDY25384"/>
    <property type="gene ID" value="GSBRNA2T00029513001"/>
</dbReference>
<dbReference type="EMBL" id="LK032174">
    <property type="protein sequence ID" value="CDY25384.1"/>
    <property type="molecule type" value="Genomic_DNA"/>
</dbReference>
<dbReference type="Gramene" id="CDY25385">
    <property type="protein sequence ID" value="CDY25385"/>
    <property type="gene ID" value="GSBRNA2T00029514001"/>
</dbReference>
<gene>
    <name evidence="1" type="primary">BnaA05g19000D</name>
    <name evidence="2" type="synonym">BnaA05g18990D</name>
    <name evidence="1" type="ORF">GSBRNA2T00029513001</name>
    <name evidence="2" type="ORF">GSBRNA2T00029514001</name>
</gene>
<proteinExistence type="predicted"/>
<reference evidence="1 3" key="1">
    <citation type="journal article" date="2014" name="Science">
        <title>Plant genetics. Early allopolyploid evolution in the post-Neolithic Brassica napus oilseed genome.</title>
        <authorList>
            <person name="Chalhoub B."/>
            <person name="Denoeud F."/>
            <person name="Liu S."/>
            <person name="Parkin I.A."/>
            <person name="Tang H."/>
            <person name="Wang X."/>
            <person name="Chiquet J."/>
            <person name="Belcram H."/>
            <person name="Tong C."/>
            <person name="Samans B."/>
            <person name="Correa M."/>
            <person name="Da Silva C."/>
            <person name="Just J."/>
            <person name="Falentin C."/>
            <person name="Koh C.S."/>
            <person name="Le Clainche I."/>
            <person name="Bernard M."/>
            <person name="Bento P."/>
            <person name="Noel B."/>
            <person name="Labadie K."/>
            <person name="Alberti A."/>
            <person name="Charles M."/>
            <person name="Arnaud D."/>
            <person name="Guo H."/>
            <person name="Daviaud C."/>
            <person name="Alamery S."/>
            <person name="Jabbari K."/>
            <person name="Zhao M."/>
            <person name="Edger P.P."/>
            <person name="Chelaifa H."/>
            <person name="Tack D."/>
            <person name="Lassalle G."/>
            <person name="Mestiri I."/>
            <person name="Schnel N."/>
            <person name="Le Paslier M.C."/>
            <person name="Fan G."/>
            <person name="Renault V."/>
            <person name="Bayer P.E."/>
            <person name="Golicz A.A."/>
            <person name="Manoli S."/>
            <person name="Lee T.H."/>
            <person name="Thi V.H."/>
            <person name="Chalabi S."/>
            <person name="Hu Q."/>
            <person name="Fan C."/>
            <person name="Tollenaere R."/>
            <person name="Lu Y."/>
            <person name="Battail C."/>
            <person name="Shen J."/>
            <person name="Sidebottom C.H."/>
            <person name="Wang X."/>
            <person name="Canaguier A."/>
            <person name="Chauveau A."/>
            <person name="Berard A."/>
            <person name="Deniot G."/>
            <person name="Guan M."/>
            <person name="Liu Z."/>
            <person name="Sun F."/>
            <person name="Lim Y.P."/>
            <person name="Lyons E."/>
            <person name="Town C.D."/>
            <person name="Bancroft I."/>
            <person name="Wang X."/>
            <person name="Meng J."/>
            <person name="Ma J."/>
            <person name="Pires J.C."/>
            <person name="King G.J."/>
            <person name="Brunel D."/>
            <person name="Delourme R."/>
            <person name="Renard M."/>
            <person name="Aury J.M."/>
            <person name="Adams K.L."/>
            <person name="Batley J."/>
            <person name="Snowdon R.J."/>
            <person name="Tost J."/>
            <person name="Edwards D."/>
            <person name="Zhou Y."/>
            <person name="Hua W."/>
            <person name="Sharpe A.G."/>
            <person name="Paterson A.H."/>
            <person name="Guan C."/>
            <person name="Wincker P."/>
        </authorList>
    </citation>
    <scope>NUCLEOTIDE SEQUENCE [LARGE SCALE GENOMIC DNA]</scope>
    <source>
        <strain evidence="3">cv. Darmor-bzh</strain>
    </source>
</reference>
<sequence>MMFGFDPNKVDKTKETTIAATMNNSIMLRV</sequence>
<reference evidence="1" key="2">
    <citation type="submission" date="2014-06" db="EMBL/GenBank/DDBJ databases">
        <authorList>
            <person name="Genoscope - CEA"/>
        </authorList>
    </citation>
    <scope>NUCLEOTIDE SEQUENCE</scope>
</reference>
<dbReference type="AlphaFoldDB" id="A0A078GJE7"/>
<protein>
    <submittedName>
        <fullName evidence="2">BnaA05g18990D protein</fullName>
    </submittedName>
    <submittedName>
        <fullName evidence="1">BnaA05g19000D protein</fullName>
    </submittedName>
</protein>
<evidence type="ECO:0000313" key="3">
    <source>
        <dbReference type="Proteomes" id="UP000028999"/>
    </source>
</evidence>